<evidence type="ECO:0000313" key="3">
    <source>
        <dbReference type="Proteomes" id="UP000093069"/>
    </source>
</evidence>
<gene>
    <name evidence="1" type="ORF">A3L04_10225</name>
    <name evidence="2" type="ORF">CHITON_1281</name>
</gene>
<reference evidence="1 4" key="3">
    <citation type="submission" date="2016-04" db="EMBL/GenBank/DDBJ databases">
        <title>Complete genome sequence of Thermococcus chitonophagus type strain GC74.</title>
        <authorList>
            <person name="Oger P.M."/>
        </authorList>
    </citation>
    <scope>NUCLEOTIDE SEQUENCE [LARGE SCALE GENOMIC DNA]</scope>
    <source>
        <strain evidence="1 4">GC74</strain>
    </source>
</reference>
<evidence type="ECO:0000313" key="1">
    <source>
        <dbReference type="EMBL" id="ASJ17419.1"/>
    </source>
</evidence>
<dbReference type="AlphaFoldDB" id="A0A160VT37"/>
<evidence type="ECO:0000313" key="2">
    <source>
        <dbReference type="EMBL" id="CUX78060.1"/>
    </source>
</evidence>
<dbReference type="RefSeq" id="WP_068577823.1">
    <property type="nucleotide sequence ID" value="NZ_CP015193.1"/>
</dbReference>
<dbReference type="OrthoDB" id="99687at2157"/>
<accession>A0A160VT37</accession>
<reference evidence="2" key="2">
    <citation type="submission" date="2016-01" db="EMBL/GenBank/DDBJ databases">
        <authorList>
            <person name="Oliw E.H."/>
        </authorList>
    </citation>
    <scope>NUCLEOTIDE SEQUENCE</scope>
    <source>
        <strain evidence="2">1</strain>
    </source>
</reference>
<protein>
    <submittedName>
        <fullName evidence="2">Uncharacterized protein</fullName>
    </submittedName>
</protein>
<sequence>MSKLVGYLFPLILALLMLSSLASAQGEILETRYAVMSNGSDALIPLDILTYVPYCPPLSGIDCHNATTGEVLGGSSFLLYFDGSQLYLLNFTPAVIALYPNYYSLLDLQLHDARFINGSWYINITFYPPLAEITGVYRFNPGKFCIEPVNISWPQLPTGELKDSIDGWKIVLQSKSSEKWGQANVSDTWVTMSKEALRWSPGPTEIVNSSVFPVYFLLKKENKKENLVRSLTSSP</sequence>
<evidence type="ECO:0000313" key="4">
    <source>
        <dbReference type="Proteomes" id="UP000250189"/>
    </source>
</evidence>
<dbReference type="GeneID" id="33322960"/>
<name>A0A160VT37_9EURY</name>
<dbReference type="Proteomes" id="UP000250189">
    <property type="component" value="Chromosome"/>
</dbReference>
<keyword evidence="4" id="KW-1185">Reference proteome</keyword>
<dbReference type="STRING" id="54262.CHITON_1281"/>
<organism evidence="2 3">
    <name type="scientific">Thermococcus chitonophagus</name>
    <dbReference type="NCBI Taxonomy" id="54262"/>
    <lineage>
        <taxon>Archaea</taxon>
        <taxon>Methanobacteriati</taxon>
        <taxon>Methanobacteriota</taxon>
        <taxon>Thermococci</taxon>
        <taxon>Thermococcales</taxon>
        <taxon>Thermococcaceae</taxon>
        <taxon>Thermococcus</taxon>
    </lineage>
</organism>
<dbReference type="KEGG" id="tch:CHITON_1281"/>
<dbReference type="EMBL" id="LN999010">
    <property type="protein sequence ID" value="CUX78060.1"/>
    <property type="molecule type" value="Genomic_DNA"/>
</dbReference>
<dbReference type="Proteomes" id="UP000093069">
    <property type="component" value="Chromosome I"/>
</dbReference>
<dbReference type="EMBL" id="CP015193">
    <property type="protein sequence ID" value="ASJ17419.1"/>
    <property type="molecule type" value="Genomic_DNA"/>
</dbReference>
<reference evidence="3" key="1">
    <citation type="submission" date="2016-01" db="EMBL/GenBank/DDBJ databases">
        <authorList>
            <person name="Vorgias C.E."/>
        </authorList>
    </citation>
    <scope>NUCLEOTIDE SEQUENCE [LARGE SCALE GENOMIC DNA]</scope>
</reference>
<proteinExistence type="predicted"/>